<feature type="signal peptide" evidence="2">
    <location>
        <begin position="1"/>
        <end position="18"/>
    </location>
</feature>
<evidence type="ECO:0000256" key="2">
    <source>
        <dbReference type="SAM" id="SignalP"/>
    </source>
</evidence>
<feature type="chain" id="PRO_5036481019" description="Secreted protein" evidence="2">
    <location>
        <begin position="19"/>
        <end position="72"/>
    </location>
</feature>
<evidence type="ECO:0008006" key="5">
    <source>
        <dbReference type="Google" id="ProtNLM"/>
    </source>
</evidence>
<evidence type="ECO:0000313" key="3">
    <source>
        <dbReference type="EMBL" id="GFQ80407.1"/>
    </source>
</evidence>
<reference evidence="3" key="1">
    <citation type="submission" date="2020-07" db="EMBL/GenBank/DDBJ databases">
        <title>Multicomponent nature underlies the extraordinary mechanical properties of spider dragline silk.</title>
        <authorList>
            <person name="Kono N."/>
            <person name="Nakamura H."/>
            <person name="Mori M."/>
            <person name="Yoshida Y."/>
            <person name="Ohtoshi R."/>
            <person name="Malay A.D."/>
            <person name="Moran D.A.P."/>
            <person name="Tomita M."/>
            <person name="Numata K."/>
            <person name="Arakawa K."/>
        </authorList>
    </citation>
    <scope>NUCLEOTIDE SEQUENCE</scope>
</reference>
<feature type="compositionally biased region" description="Polar residues" evidence="1">
    <location>
        <begin position="43"/>
        <end position="59"/>
    </location>
</feature>
<evidence type="ECO:0000256" key="1">
    <source>
        <dbReference type="SAM" id="MobiDB-lite"/>
    </source>
</evidence>
<dbReference type="EMBL" id="BMAO01012295">
    <property type="protein sequence ID" value="GFQ80407.1"/>
    <property type="molecule type" value="Genomic_DNA"/>
</dbReference>
<name>A0A8X6FHM7_TRICU</name>
<keyword evidence="2" id="KW-0732">Signal</keyword>
<proteinExistence type="predicted"/>
<dbReference type="Proteomes" id="UP000887116">
    <property type="component" value="Unassembled WGS sequence"/>
</dbReference>
<dbReference type="AlphaFoldDB" id="A0A8X6FHM7"/>
<comment type="caution">
    <text evidence="3">The sequence shown here is derived from an EMBL/GenBank/DDBJ whole genome shotgun (WGS) entry which is preliminary data.</text>
</comment>
<evidence type="ECO:0000313" key="4">
    <source>
        <dbReference type="Proteomes" id="UP000887116"/>
    </source>
</evidence>
<organism evidence="3 4">
    <name type="scientific">Trichonephila clavata</name>
    <name type="common">Joro spider</name>
    <name type="synonym">Nephila clavata</name>
    <dbReference type="NCBI Taxonomy" id="2740835"/>
    <lineage>
        <taxon>Eukaryota</taxon>
        <taxon>Metazoa</taxon>
        <taxon>Ecdysozoa</taxon>
        <taxon>Arthropoda</taxon>
        <taxon>Chelicerata</taxon>
        <taxon>Arachnida</taxon>
        <taxon>Araneae</taxon>
        <taxon>Araneomorphae</taxon>
        <taxon>Entelegynae</taxon>
        <taxon>Araneoidea</taxon>
        <taxon>Nephilidae</taxon>
        <taxon>Trichonephila</taxon>
    </lineage>
</organism>
<accession>A0A8X6FHM7</accession>
<gene>
    <name evidence="3" type="ORF">TNCT_606221</name>
</gene>
<sequence length="72" mass="7799">MTCLLFLLLGAEIHVLQAISHPPSPFVCVTYEPDRSESGRRGNPSQIIPGGSTSVSFAQKDSKDFCGTPKMF</sequence>
<protein>
    <recommendedName>
        <fullName evidence="5">Secreted protein</fullName>
    </recommendedName>
</protein>
<keyword evidence="4" id="KW-1185">Reference proteome</keyword>
<feature type="region of interest" description="Disordered" evidence="1">
    <location>
        <begin position="33"/>
        <end position="59"/>
    </location>
</feature>